<proteinExistence type="predicted"/>
<dbReference type="AlphaFoldDB" id="A0A432W8H4"/>
<feature type="region of interest" description="Disordered" evidence="1">
    <location>
        <begin position="183"/>
        <end position="202"/>
    </location>
</feature>
<dbReference type="SUPFAM" id="SSF52540">
    <property type="entry name" value="P-loop containing nucleoside triphosphate hydrolases"/>
    <property type="match status" value="1"/>
</dbReference>
<protein>
    <recommendedName>
        <fullName evidence="4">Deoxynucleoside kinase domain-containing protein</fullName>
    </recommendedName>
</protein>
<keyword evidence="3" id="KW-1185">Reference proteome</keyword>
<evidence type="ECO:0008006" key="4">
    <source>
        <dbReference type="Google" id="ProtNLM"/>
    </source>
</evidence>
<dbReference type="Gene3D" id="3.40.50.300">
    <property type="entry name" value="P-loop containing nucleotide triphosphate hydrolases"/>
    <property type="match status" value="1"/>
</dbReference>
<name>A0A432W8H4_9GAMM</name>
<comment type="caution">
    <text evidence="2">The sequence shown here is derived from an EMBL/GenBank/DDBJ whole genome shotgun (WGS) entry which is preliminary data.</text>
</comment>
<dbReference type="Proteomes" id="UP000288293">
    <property type="component" value="Unassembled WGS sequence"/>
</dbReference>
<evidence type="ECO:0000313" key="2">
    <source>
        <dbReference type="EMBL" id="RUO26266.1"/>
    </source>
</evidence>
<reference evidence="2 3" key="1">
    <citation type="journal article" date="2011" name="Front. Microbiol.">
        <title>Genomic signatures of strain selection and enhancement in Bacillus atrophaeus var. globigii, a historical biowarfare simulant.</title>
        <authorList>
            <person name="Gibbons H.S."/>
            <person name="Broomall S.M."/>
            <person name="McNew L.A."/>
            <person name="Daligault H."/>
            <person name="Chapman C."/>
            <person name="Bruce D."/>
            <person name="Karavis M."/>
            <person name="Krepps M."/>
            <person name="McGregor P.A."/>
            <person name="Hong C."/>
            <person name="Park K.H."/>
            <person name="Akmal A."/>
            <person name="Feldman A."/>
            <person name="Lin J.S."/>
            <person name="Chang W.E."/>
            <person name="Higgs B.W."/>
            <person name="Demirev P."/>
            <person name="Lindquist J."/>
            <person name="Liem A."/>
            <person name="Fochler E."/>
            <person name="Read T.D."/>
            <person name="Tapia R."/>
            <person name="Johnson S."/>
            <person name="Bishop-Lilly K.A."/>
            <person name="Detter C."/>
            <person name="Han C."/>
            <person name="Sozhamannan S."/>
            <person name="Rosenzweig C.N."/>
            <person name="Skowronski E.W."/>
        </authorList>
    </citation>
    <scope>NUCLEOTIDE SEQUENCE [LARGE SCALE GENOMIC DNA]</scope>
    <source>
        <strain evidence="2 3">MLST1</strain>
    </source>
</reference>
<evidence type="ECO:0000256" key="1">
    <source>
        <dbReference type="SAM" id="MobiDB-lite"/>
    </source>
</evidence>
<dbReference type="EMBL" id="PIPL01000001">
    <property type="protein sequence ID" value="RUO26266.1"/>
    <property type="molecule type" value="Genomic_DNA"/>
</dbReference>
<sequence length="260" mass="29568">MIKHRVQASIKSISARFGLDVYRKKSTIQNKIYNQNWVYVELIGPSGVGKTTLLNSISYMPDNNWAGREDLMKLTTHAAKSLGSSSSVYSRLLSFKVNSITEKEYSFYQLNRLIKYMIQVLEADFIMSRGVYQRYLFDEGIFHNFRTEIQNLGKTELSQLLKNRAFVFVEASPEAIVSNIRKRQGDLAEPDQNPNHIGKSDEDLEQEAIRSLGLNRKLQEFLAKSGSKTVIVNSLDLKQGASDVENFINEIKPPRSSDCS</sequence>
<dbReference type="InterPro" id="IPR027417">
    <property type="entry name" value="P-loop_NTPase"/>
</dbReference>
<evidence type="ECO:0000313" key="3">
    <source>
        <dbReference type="Proteomes" id="UP000288293"/>
    </source>
</evidence>
<accession>A0A432W8H4</accession>
<organism evidence="2 3">
    <name type="scientific">Aliidiomarina minuta</name>
    <dbReference type="NCBI Taxonomy" id="880057"/>
    <lineage>
        <taxon>Bacteria</taxon>
        <taxon>Pseudomonadati</taxon>
        <taxon>Pseudomonadota</taxon>
        <taxon>Gammaproteobacteria</taxon>
        <taxon>Alteromonadales</taxon>
        <taxon>Idiomarinaceae</taxon>
        <taxon>Aliidiomarina</taxon>
    </lineage>
</organism>
<gene>
    <name evidence="2" type="ORF">CWE09_06005</name>
</gene>